<dbReference type="GO" id="GO:0008270">
    <property type="term" value="F:zinc ion binding"/>
    <property type="evidence" value="ECO:0007669"/>
    <property type="project" value="UniProtKB-UniRule"/>
</dbReference>
<dbReference type="Gene3D" id="3.30.160.60">
    <property type="entry name" value="Classic Zinc Finger"/>
    <property type="match status" value="1"/>
</dbReference>
<feature type="binding site" evidence="1">
    <location>
        <position position="76"/>
    </location>
    <ligand>
        <name>Zn(2+)</name>
        <dbReference type="ChEBI" id="CHEBI:29105"/>
    </ligand>
</feature>
<dbReference type="InterPro" id="IPR012934">
    <property type="entry name" value="Znf_AD"/>
</dbReference>
<evidence type="ECO:0000313" key="3">
    <source>
        <dbReference type="EMBL" id="KAJ6646705.1"/>
    </source>
</evidence>
<keyword evidence="1" id="KW-0479">Metal-binding</keyword>
<dbReference type="InterPro" id="IPR013087">
    <property type="entry name" value="Znf_C2H2_type"/>
</dbReference>
<dbReference type="Proteomes" id="UP001151699">
    <property type="component" value="Chromosome A"/>
</dbReference>
<keyword evidence="1" id="KW-0863">Zinc-finger</keyword>
<dbReference type="Pfam" id="PF07776">
    <property type="entry name" value="zf-AD"/>
    <property type="match status" value="1"/>
</dbReference>
<protein>
    <recommendedName>
        <fullName evidence="2">ZAD domain-containing protein</fullName>
    </recommendedName>
</protein>
<sequence length="448" mass="51616">MGGRIRQQDFDQICRLCLECSSDTNILCSIFIKRAKIDAELDGRTITRFEEGIAEMISSCVGVDVDPSDKLPMNICTECEKQLITLHQFRRKCLASNEYLLEVRLTGEAGQIDAEGDLPSDSLKHPELVLVDSIKEENENDDILTESSCDIPWNDVKVKMEEENEWETDEAPPTKIQKLAKTTNKKCRTTRIPLVTPSTQIVPANTCDNAISCDKSESNEELPKETTKQLYVKKPKMCTVCGMIVKRLRDHMKSHPDALEIRCPHCPSRYLTQKGLLKHIKIQHIEESKPLAKPHTWNRNVAKTQRNFGQSYISSQGIERPEKKMKEPCGNICRVKCTSKITQTQREEIFKHFWSISDLTEKRVFLLRHIERVIPNYRRSSSLRSLNYAFFFEIAGERIHVCKTFFMKTLDISHMFIKTAIRKFDSENGCVEGERRGKCRNVKKQKNV</sequence>
<keyword evidence="1" id="KW-0862">Zinc</keyword>
<proteinExistence type="predicted"/>
<dbReference type="GO" id="GO:0005634">
    <property type="term" value="C:nucleus"/>
    <property type="evidence" value="ECO:0007669"/>
    <property type="project" value="InterPro"/>
</dbReference>
<feature type="binding site" evidence="1">
    <location>
        <position position="14"/>
    </location>
    <ligand>
        <name>Zn(2+)</name>
        <dbReference type="ChEBI" id="CHEBI:29105"/>
    </ligand>
</feature>
<evidence type="ECO:0000256" key="1">
    <source>
        <dbReference type="PROSITE-ProRule" id="PRU01263"/>
    </source>
</evidence>
<feature type="binding site" evidence="1">
    <location>
        <position position="17"/>
    </location>
    <ligand>
        <name>Zn(2+)</name>
        <dbReference type="ChEBI" id="CHEBI:29105"/>
    </ligand>
</feature>
<feature type="binding site" evidence="1">
    <location>
        <position position="79"/>
    </location>
    <ligand>
        <name>Zn(2+)</name>
        <dbReference type="ChEBI" id="CHEBI:29105"/>
    </ligand>
</feature>
<dbReference type="Gene3D" id="3.40.1800.20">
    <property type="match status" value="1"/>
</dbReference>
<evidence type="ECO:0000313" key="4">
    <source>
        <dbReference type="Proteomes" id="UP001151699"/>
    </source>
</evidence>
<organism evidence="3 4">
    <name type="scientific">Pseudolycoriella hygida</name>
    <dbReference type="NCBI Taxonomy" id="35572"/>
    <lineage>
        <taxon>Eukaryota</taxon>
        <taxon>Metazoa</taxon>
        <taxon>Ecdysozoa</taxon>
        <taxon>Arthropoda</taxon>
        <taxon>Hexapoda</taxon>
        <taxon>Insecta</taxon>
        <taxon>Pterygota</taxon>
        <taxon>Neoptera</taxon>
        <taxon>Endopterygota</taxon>
        <taxon>Diptera</taxon>
        <taxon>Nematocera</taxon>
        <taxon>Sciaroidea</taxon>
        <taxon>Sciaridae</taxon>
        <taxon>Pseudolycoriella</taxon>
    </lineage>
</organism>
<dbReference type="PROSITE" id="PS00028">
    <property type="entry name" value="ZINC_FINGER_C2H2_1"/>
    <property type="match status" value="1"/>
</dbReference>
<comment type="caution">
    <text evidence="3">The sequence shown here is derived from an EMBL/GenBank/DDBJ whole genome shotgun (WGS) entry which is preliminary data.</text>
</comment>
<accession>A0A9Q0S825</accession>
<dbReference type="EMBL" id="WJQU01000001">
    <property type="protein sequence ID" value="KAJ6646705.1"/>
    <property type="molecule type" value="Genomic_DNA"/>
</dbReference>
<reference evidence="3" key="1">
    <citation type="submission" date="2022-07" db="EMBL/GenBank/DDBJ databases">
        <authorList>
            <person name="Trinca V."/>
            <person name="Uliana J.V.C."/>
            <person name="Torres T.T."/>
            <person name="Ward R.J."/>
            <person name="Monesi N."/>
        </authorList>
    </citation>
    <scope>NUCLEOTIDE SEQUENCE</scope>
    <source>
        <strain evidence="3">HSMRA1968</strain>
        <tissue evidence="3">Whole embryos</tissue>
    </source>
</reference>
<keyword evidence="4" id="KW-1185">Reference proteome</keyword>
<dbReference type="SUPFAM" id="SSF57716">
    <property type="entry name" value="Glucocorticoid receptor-like (DNA-binding domain)"/>
    <property type="match status" value="1"/>
</dbReference>
<dbReference type="SMART" id="SM00355">
    <property type="entry name" value="ZnF_C2H2"/>
    <property type="match status" value="2"/>
</dbReference>
<evidence type="ECO:0000259" key="2">
    <source>
        <dbReference type="PROSITE" id="PS51915"/>
    </source>
</evidence>
<dbReference type="PANTHER" id="PTHR10773:SF19">
    <property type="match status" value="1"/>
</dbReference>
<feature type="domain" description="ZAD" evidence="2">
    <location>
        <begin position="12"/>
        <end position="103"/>
    </location>
</feature>
<name>A0A9Q0S825_9DIPT</name>
<dbReference type="PANTHER" id="PTHR10773">
    <property type="entry name" value="DNA-DIRECTED RNA POLYMERASES I, II, AND III SUBUNIT RPABC2"/>
    <property type="match status" value="1"/>
</dbReference>
<dbReference type="OrthoDB" id="7778546at2759"/>
<dbReference type="AlphaFoldDB" id="A0A9Q0S825"/>
<dbReference type="PROSITE" id="PS51915">
    <property type="entry name" value="ZAD"/>
    <property type="match status" value="1"/>
</dbReference>
<dbReference type="SMART" id="SM00868">
    <property type="entry name" value="zf-AD"/>
    <property type="match status" value="1"/>
</dbReference>
<gene>
    <name evidence="3" type="ORF">Bhyg_01918</name>
</gene>